<accession>A0A6C1U1U0</accession>
<evidence type="ECO:0000259" key="2">
    <source>
        <dbReference type="Pfam" id="PF02517"/>
    </source>
</evidence>
<dbReference type="GO" id="GO:0004175">
    <property type="term" value="F:endopeptidase activity"/>
    <property type="evidence" value="ECO:0007669"/>
    <property type="project" value="UniProtKB-ARBA"/>
</dbReference>
<keyword evidence="1" id="KW-1133">Transmembrane helix</keyword>
<dbReference type="GO" id="GO:0080120">
    <property type="term" value="P:CAAX-box protein maturation"/>
    <property type="evidence" value="ECO:0007669"/>
    <property type="project" value="UniProtKB-ARBA"/>
</dbReference>
<keyword evidence="1" id="KW-0472">Membrane</keyword>
<dbReference type="Proteomes" id="UP000336646">
    <property type="component" value="Unassembled WGS sequence"/>
</dbReference>
<feature type="transmembrane region" description="Helical" evidence="1">
    <location>
        <begin position="69"/>
        <end position="87"/>
    </location>
</feature>
<keyword evidence="3" id="KW-0645">Protease</keyword>
<feature type="transmembrane region" description="Helical" evidence="1">
    <location>
        <begin position="32"/>
        <end position="49"/>
    </location>
</feature>
<sequence>MALPKFTFLLPCLLGAAGLFVARQSGDGSAGFYAATVLTAIVYATTWWFMGSRNAFAGPGKAADIARGVAIGAALATIFVAGAVIVSRIPPLAEPVGQLLATTEKGGLAPTLLVLILNGIGEELVYRDAVPRQLRVHGLLHHTTSISAVSLALYCLVTAAMGVWLLILAAAVIGAVAHYEAFRGGRLYSSISLHLTWSTGMLFLLPLFFR</sequence>
<evidence type="ECO:0000256" key="1">
    <source>
        <dbReference type="SAM" id="Phobius"/>
    </source>
</evidence>
<gene>
    <name evidence="3" type="ORF">EKI59_04835</name>
</gene>
<evidence type="ECO:0000313" key="3">
    <source>
        <dbReference type="EMBL" id="TVS29136.1"/>
    </source>
</evidence>
<comment type="caution">
    <text evidence="3">The sequence shown here is derived from an EMBL/GenBank/DDBJ whole genome shotgun (WGS) entry which is preliminary data.</text>
</comment>
<feature type="transmembrane region" description="Helical" evidence="1">
    <location>
        <begin position="146"/>
        <end position="179"/>
    </location>
</feature>
<organism evidence="3 4">
    <name type="scientific">Corynebacterium sanguinis</name>
    <dbReference type="NCBI Taxonomy" id="2594913"/>
    <lineage>
        <taxon>Bacteria</taxon>
        <taxon>Bacillati</taxon>
        <taxon>Actinomycetota</taxon>
        <taxon>Actinomycetes</taxon>
        <taxon>Mycobacteriales</taxon>
        <taxon>Corynebacteriaceae</taxon>
        <taxon>Corynebacterium</taxon>
    </lineage>
</organism>
<dbReference type="EMBL" id="RXIR01000007">
    <property type="protein sequence ID" value="TVS29136.1"/>
    <property type="molecule type" value="Genomic_DNA"/>
</dbReference>
<dbReference type="Pfam" id="PF02517">
    <property type="entry name" value="Rce1-like"/>
    <property type="match status" value="1"/>
</dbReference>
<dbReference type="GO" id="GO:0006508">
    <property type="term" value="P:proteolysis"/>
    <property type="evidence" value="ECO:0007669"/>
    <property type="project" value="UniProtKB-KW"/>
</dbReference>
<name>A0A6C1U1U0_9CORY</name>
<proteinExistence type="predicted"/>
<keyword evidence="1" id="KW-0812">Transmembrane</keyword>
<feature type="domain" description="CAAX prenyl protease 2/Lysostaphin resistance protein A-like" evidence="2">
    <location>
        <begin position="109"/>
        <end position="198"/>
    </location>
</feature>
<dbReference type="GO" id="GO:0008237">
    <property type="term" value="F:metallopeptidase activity"/>
    <property type="evidence" value="ECO:0007669"/>
    <property type="project" value="UniProtKB-KW"/>
</dbReference>
<dbReference type="RefSeq" id="WP_136651021.1">
    <property type="nucleotide sequence ID" value="NZ_CP038157.1"/>
</dbReference>
<dbReference type="GeneID" id="74900744"/>
<dbReference type="AlphaFoldDB" id="A0A6C1U1U0"/>
<feature type="transmembrane region" description="Helical" evidence="1">
    <location>
        <begin position="191"/>
        <end position="209"/>
    </location>
</feature>
<keyword evidence="3" id="KW-0482">Metalloprotease</keyword>
<reference evidence="3 4" key="1">
    <citation type="submission" date="2018-12" db="EMBL/GenBank/DDBJ databases">
        <title>Corynebacterium sanguinis sp. nov., a clinically-associated and environmental corynebacterium.</title>
        <authorList>
            <person name="Gonzales-Siles L."/>
            <person name="Jaen-Luchoro D."/>
            <person name="Cardew S."/>
            <person name="Inganas E."/>
            <person name="Ohlen M."/>
            <person name="Jensie-Markopolous S."/>
            <person name="Pinyeiro-Iglesias B."/>
            <person name="Molin K."/>
            <person name="Skovbjerg S."/>
            <person name="Svensson-Stadler L."/>
            <person name="Funke G."/>
            <person name="Moore E.R.B."/>
        </authorList>
    </citation>
    <scope>NUCLEOTIDE SEQUENCE [LARGE SCALE GENOMIC DNA]</scope>
    <source>
        <strain evidence="3 4">58734</strain>
    </source>
</reference>
<evidence type="ECO:0000313" key="4">
    <source>
        <dbReference type="Proteomes" id="UP000336646"/>
    </source>
</evidence>
<keyword evidence="3" id="KW-0378">Hydrolase</keyword>
<protein>
    <submittedName>
        <fullName evidence="3">CPBP family intramembrane metalloprotease</fullName>
    </submittedName>
</protein>
<dbReference type="OrthoDB" id="4407663at2"/>
<dbReference type="InterPro" id="IPR003675">
    <property type="entry name" value="Rce1/LyrA-like_dom"/>
</dbReference>